<evidence type="ECO:0000313" key="10">
    <source>
        <dbReference type="EMBL" id="VVC76954.1"/>
    </source>
</evidence>
<name>A0A5E4PJ14_9COXI</name>
<gene>
    <name evidence="10" type="primary">emrY</name>
    <name evidence="10" type="ORF">AQUSIP_22810</name>
</gene>
<evidence type="ECO:0000256" key="8">
    <source>
        <dbReference type="SAM" id="Phobius"/>
    </source>
</evidence>
<evidence type="ECO:0000256" key="2">
    <source>
        <dbReference type="ARBA" id="ARBA00008537"/>
    </source>
</evidence>
<evidence type="ECO:0000259" key="9">
    <source>
        <dbReference type="PROSITE" id="PS50850"/>
    </source>
</evidence>
<keyword evidence="7 8" id="KW-0472">Membrane</keyword>
<dbReference type="InterPro" id="IPR020846">
    <property type="entry name" value="MFS_dom"/>
</dbReference>
<feature type="transmembrane region" description="Helical" evidence="8">
    <location>
        <begin position="230"/>
        <end position="249"/>
    </location>
</feature>
<dbReference type="InterPro" id="IPR036259">
    <property type="entry name" value="MFS_trans_sf"/>
</dbReference>
<dbReference type="Gene3D" id="1.20.1720.10">
    <property type="entry name" value="Multidrug resistance protein D"/>
    <property type="match status" value="1"/>
</dbReference>
<dbReference type="InterPro" id="IPR004638">
    <property type="entry name" value="EmrB-like"/>
</dbReference>
<dbReference type="PANTHER" id="PTHR42718:SF9">
    <property type="entry name" value="MAJOR FACILITATOR SUPERFAMILY MULTIDRUG TRANSPORTER MFSC"/>
    <property type="match status" value="1"/>
</dbReference>
<sequence>MTEELYKKVTPLDRWLITFVVMSATLMQVIDTTIVNVALPHMQGSLGASSDEITWTLTSYLVSSAIFMPLTGYLSDRLGRKRYLIISIAGFTLASALCGASVTLAEIVIFRLLQGVFGAGLVPLSQAILADIFPPDERGKAMAIWGVGVMVGPILGPTLGGYLTDVTTWRWTFYVNVPVGLFTLLLTNILPDTPKKRREMDWLGLILISMAIGGLQYVLDRGNSDDWFNSTSICIVTYLAASGLLGFFFHSMQEKSRSVFDLKIFKDRNFAVASILLCIFGLGLYGMMVIQPIMMEGLLDYPALTTGLMMAPRGISGMISMLLVGRLITHMDARLLIIFGILISVIGMAIGTYYSIDNISPFWLIFPMLLQGFGLGMVFVPLSTVAYSTLSVSLRTEAAGLFSLLRTIGSSIGISIAVTIATRGTQLFWNQLGGFITPYNPLVYDYLAPLHLKPTDPLGSALLGKLLFRQAQMLSFVNVFAVIMWCFICMIPLVLLIKKVRPSTRIVRELAE</sequence>
<organism evidence="10 11">
    <name type="scientific">Aquicella siphonis</name>
    <dbReference type="NCBI Taxonomy" id="254247"/>
    <lineage>
        <taxon>Bacteria</taxon>
        <taxon>Pseudomonadati</taxon>
        <taxon>Pseudomonadota</taxon>
        <taxon>Gammaproteobacteria</taxon>
        <taxon>Legionellales</taxon>
        <taxon>Coxiellaceae</taxon>
        <taxon>Aquicella</taxon>
    </lineage>
</organism>
<dbReference type="InterPro" id="IPR011701">
    <property type="entry name" value="MFS"/>
</dbReference>
<feature type="transmembrane region" description="Helical" evidence="8">
    <location>
        <begin position="83"/>
        <end position="102"/>
    </location>
</feature>
<evidence type="ECO:0000256" key="7">
    <source>
        <dbReference type="ARBA" id="ARBA00023136"/>
    </source>
</evidence>
<protein>
    <submittedName>
        <fullName evidence="10">Putative multidrug resistance protein EmrY</fullName>
    </submittedName>
</protein>
<dbReference type="Gene3D" id="1.20.1250.20">
    <property type="entry name" value="MFS general substrate transporter like domains"/>
    <property type="match status" value="1"/>
</dbReference>
<proteinExistence type="inferred from homology"/>
<feature type="transmembrane region" description="Helical" evidence="8">
    <location>
        <begin position="53"/>
        <end position="71"/>
    </location>
</feature>
<dbReference type="RefSeq" id="WP_148340363.1">
    <property type="nucleotide sequence ID" value="NZ_LR699120.1"/>
</dbReference>
<evidence type="ECO:0000256" key="4">
    <source>
        <dbReference type="ARBA" id="ARBA00022475"/>
    </source>
</evidence>
<dbReference type="GO" id="GO:0022857">
    <property type="term" value="F:transmembrane transporter activity"/>
    <property type="evidence" value="ECO:0007669"/>
    <property type="project" value="InterPro"/>
</dbReference>
<evidence type="ECO:0000256" key="5">
    <source>
        <dbReference type="ARBA" id="ARBA00022692"/>
    </source>
</evidence>
<evidence type="ECO:0000256" key="6">
    <source>
        <dbReference type="ARBA" id="ARBA00022989"/>
    </source>
</evidence>
<feature type="transmembrane region" description="Helical" evidence="8">
    <location>
        <begin position="202"/>
        <end position="218"/>
    </location>
</feature>
<feature type="transmembrane region" description="Helical" evidence="8">
    <location>
        <begin position="335"/>
        <end position="356"/>
    </location>
</feature>
<reference evidence="10 11" key="1">
    <citation type="submission" date="2019-08" db="EMBL/GenBank/DDBJ databases">
        <authorList>
            <person name="Guy L."/>
        </authorList>
    </citation>
    <scope>NUCLEOTIDE SEQUENCE [LARGE SCALE GENOMIC DNA]</scope>
    <source>
        <strain evidence="10 11">SGT-108</strain>
    </source>
</reference>
<feature type="transmembrane region" description="Helical" evidence="8">
    <location>
        <begin position="310"/>
        <end position="328"/>
    </location>
</feature>
<dbReference type="CDD" id="cd17503">
    <property type="entry name" value="MFS_LmrB_MDR_like"/>
    <property type="match status" value="1"/>
</dbReference>
<dbReference type="GO" id="GO:0005886">
    <property type="term" value="C:plasma membrane"/>
    <property type="evidence" value="ECO:0007669"/>
    <property type="project" value="UniProtKB-SubCell"/>
</dbReference>
<evidence type="ECO:0000256" key="3">
    <source>
        <dbReference type="ARBA" id="ARBA00022448"/>
    </source>
</evidence>
<dbReference type="EMBL" id="LR699120">
    <property type="protein sequence ID" value="VVC76954.1"/>
    <property type="molecule type" value="Genomic_DNA"/>
</dbReference>
<feature type="transmembrane region" description="Helical" evidence="8">
    <location>
        <begin position="141"/>
        <end position="159"/>
    </location>
</feature>
<feature type="domain" description="Major facilitator superfamily (MFS) profile" evidence="9">
    <location>
        <begin position="17"/>
        <end position="457"/>
    </location>
</feature>
<keyword evidence="11" id="KW-1185">Reference proteome</keyword>
<feature type="transmembrane region" description="Helical" evidence="8">
    <location>
        <begin position="362"/>
        <end position="387"/>
    </location>
</feature>
<feature type="transmembrane region" description="Helical" evidence="8">
    <location>
        <begin position="399"/>
        <end position="421"/>
    </location>
</feature>
<dbReference type="InterPro" id="IPR005829">
    <property type="entry name" value="Sugar_transporter_CS"/>
</dbReference>
<feature type="transmembrane region" description="Helical" evidence="8">
    <location>
        <begin position="473"/>
        <end position="497"/>
    </location>
</feature>
<feature type="transmembrane region" description="Helical" evidence="8">
    <location>
        <begin position="12"/>
        <end position="30"/>
    </location>
</feature>
<dbReference type="OrthoDB" id="9812221at2"/>
<comment type="subcellular location">
    <subcellularLocation>
        <location evidence="1">Cell membrane</location>
        <topology evidence="1">Multi-pass membrane protein</topology>
    </subcellularLocation>
</comment>
<accession>A0A5E4PJ14</accession>
<dbReference type="PROSITE" id="PS50850">
    <property type="entry name" value="MFS"/>
    <property type="match status" value="1"/>
</dbReference>
<feature type="transmembrane region" description="Helical" evidence="8">
    <location>
        <begin position="270"/>
        <end position="290"/>
    </location>
</feature>
<comment type="similarity">
    <text evidence="2">Belongs to the major facilitator superfamily. EmrB family.</text>
</comment>
<dbReference type="AlphaFoldDB" id="A0A5E4PJ14"/>
<keyword evidence="3" id="KW-0813">Transport</keyword>
<keyword evidence="4" id="KW-1003">Cell membrane</keyword>
<dbReference type="Pfam" id="PF07690">
    <property type="entry name" value="MFS_1"/>
    <property type="match status" value="1"/>
</dbReference>
<keyword evidence="6 8" id="KW-1133">Transmembrane helix</keyword>
<dbReference type="KEGG" id="asip:AQUSIP_22810"/>
<dbReference type="PROSITE" id="PS00216">
    <property type="entry name" value="SUGAR_TRANSPORT_1"/>
    <property type="match status" value="1"/>
</dbReference>
<dbReference type="NCBIfam" id="TIGR00711">
    <property type="entry name" value="efflux_EmrB"/>
    <property type="match status" value="1"/>
</dbReference>
<keyword evidence="5 8" id="KW-0812">Transmembrane</keyword>
<dbReference type="SUPFAM" id="SSF103473">
    <property type="entry name" value="MFS general substrate transporter"/>
    <property type="match status" value="1"/>
</dbReference>
<dbReference type="PANTHER" id="PTHR42718">
    <property type="entry name" value="MAJOR FACILITATOR SUPERFAMILY MULTIDRUG TRANSPORTER MFSC"/>
    <property type="match status" value="1"/>
</dbReference>
<feature type="transmembrane region" description="Helical" evidence="8">
    <location>
        <begin position="108"/>
        <end position="129"/>
    </location>
</feature>
<dbReference type="Proteomes" id="UP000324194">
    <property type="component" value="Chromosome 2"/>
</dbReference>
<evidence type="ECO:0000256" key="1">
    <source>
        <dbReference type="ARBA" id="ARBA00004651"/>
    </source>
</evidence>
<evidence type="ECO:0000313" key="11">
    <source>
        <dbReference type="Proteomes" id="UP000324194"/>
    </source>
</evidence>
<feature type="transmembrane region" description="Helical" evidence="8">
    <location>
        <begin position="171"/>
        <end position="190"/>
    </location>
</feature>